<evidence type="ECO:0000259" key="1">
    <source>
        <dbReference type="Pfam" id="PF10411"/>
    </source>
</evidence>
<dbReference type="PANTHER" id="PTHR35272:SF3">
    <property type="entry name" value="THIOL:DISULFIDE INTERCHANGE PROTEIN DSBC"/>
    <property type="match status" value="1"/>
</dbReference>
<evidence type="ECO:0000313" key="2">
    <source>
        <dbReference type="EMBL" id="VAX28532.1"/>
    </source>
</evidence>
<name>A0A3B1CJT4_9ZZZZ</name>
<reference evidence="2" key="1">
    <citation type="submission" date="2018-06" db="EMBL/GenBank/DDBJ databases">
        <authorList>
            <person name="Zhirakovskaya E."/>
        </authorList>
    </citation>
    <scope>NUCLEOTIDE SEQUENCE</scope>
</reference>
<dbReference type="InterPro" id="IPR051470">
    <property type="entry name" value="Thiol:disulfide_interchange"/>
</dbReference>
<proteinExistence type="predicted"/>
<dbReference type="Gene3D" id="3.10.450.70">
    <property type="entry name" value="Disulphide bond isomerase, DsbC/G, N-terminal"/>
    <property type="match status" value="1"/>
</dbReference>
<sequence>MTKLFILLSSLMFLLFSVTTPSLAASGKCNISKDEAYEILKGFDPRAKVVGVQQSPIEGLCEVSLEVGDKKVLLYIDSSKKNLVLGSIVDVKTKVNLTQQRMTDMNRIDTSQIPLDDALLMGKADAKYKVIVFGDPD</sequence>
<dbReference type="Pfam" id="PF10411">
    <property type="entry name" value="DsbC_N"/>
    <property type="match status" value="1"/>
</dbReference>
<feature type="domain" description="Disulphide bond isomerase DsbC/G N-terminal" evidence="1">
    <location>
        <begin position="40"/>
        <end position="99"/>
    </location>
</feature>
<dbReference type="GO" id="GO:0042597">
    <property type="term" value="C:periplasmic space"/>
    <property type="evidence" value="ECO:0007669"/>
    <property type="project" value="InterPro"/>
</dbReference>
<dbReference type="InterPro" id="IPR009094">
    <property type="entry name" value="DiS-bond_isomerase_DsbC/G_N_sf"/>
</dbReference>
<dbReference type="AlphaFoldDB" id="A0A3B1CJT4"/>
<dbReference type="PANTHER" id="PTHR35272">
    <property type="entry name" value="THIOL:DISULFIDE INTERCHANGE PROTEIN DSBC-RELATED"/>
    <property type="match status" value="1"/>
</dbReference>
<dbReference type="InterPro" id="IPR018950">
    <property type="entry name" value="DiS-bond_isomerase_DsbC/G_N"/>
</dbReference>
<accession>A0A3B1CJT4</accession>
<organism evidence="2">
    <name type="scientific">hydrothermal vent metagenome</name>
    <dbReference type="NCBI Taxonomy" id="652676"/>
    <lineage>
        <taxon>unclassified sequences</taxon>
        <taxon>metagenomes</taxon>
        <taxon>ecological metagenomes</taxon>
    </lineage>
</organism>
<gene>
    <name evidence="2" type="ORF">MNBD_NITROSPIRAE02-1134</name>
</gene>
<dbReference type="EMBL" id="UOGH01000089">
    <property type="protein sequence ID" value="VAX28532.1"/>
    <property type="molecule type" value="Genomic_DNA"/>
</dbReference>
<protein>
    <recommendedName>
        <fullName evidence="1">Disulphide bond isomerase DsbC/G N-terminal domain-containing protein</fullName>
    </recommendedName>
</protein>
<dbReference type="SUPFAM" id="SSF54423">
    <property type="entry name" value="DsbC/DsbG N-terminal domain-like"/>
    <property type="match status" value="1"/>
</dbReference>